<reference evidence="13 14" key="1">
    <citation type="submission" date="2015-01" db="EMBL/GenBank/DDBJ databases">
        <title>The Genome Sequence of Exophiala xenobiotica CBS118157.</title>
        <authorList>
            <consortium name="The Broad Institute Genomics Platform"/>
            <person name="Cuomo C."/>
            <person name="de Hoog S."/>
            <person name="Gorbushina A."/>
            <person name="Stielow B."/>
            <person name="Teixiera M."/>
            <person name="Abouelleil A."/>
            <person name="Chapman S.B."/>
            <person name="Priest M."/>
            <person name="Young S.K."/>
            <person name="Wortman J."/>
            <person name="Nusbaum C."/>
            <person name="Birren B."/>
        </authorList>
    </citation>
    <scope>NUCLEOTIDE SEQUENCE [LARGE SCALE GENOMIC DNA]</scope>
    <source>
        <strain evidence="13 14">CBS 118157</strain>
    </source>
</reference>
<evidence type="ECO:0000259" key="12">
    <source>
        <dbReference type="Pfam" id="PF22536"/>
    </source>
</evidence>
<keyword evidence="6 8" id="KW-0539">Nucleus</keyword>
<dbReference type="EMBL" id="KN847320">
    <property type="protein sequence ID" value="KIW54324.1"/>
    <property type="molecule type" value="Genomic_DNA"/>
</dbReference>
<evidence type="ECO:0000256" key="8">
    <source>
        <dbReference type="RuleBase" id="RU367076"/>
    </source>
</evidence>
<evidence type="ECO:0000313" key="14">
    <source>
        <dbReference type="Proteomes" id="UP000054342"/>
    </source>
</evidence>
<evidence type="ECO:0000256" key="6">
    <source>
        <dbReference type="ARBA" id="ARBA00023242"/>
    </source>
</evidence>
<dbReference type="Pfam" id="PF05645">
    <property type="entry name" value="RNA_pol_Rpc82"/>
    <property type="match status" value="1"/>
</dbReference>
<comment type="subcellular location">
    <subcellularLocation>
        <location evidence="1 8">Nucleus</location>
    </subcellularLocation>
</comment>
<dbReference type="GO" id="GO:0003697">
    <property type="term" value="F:single-stranded DNA binding"/>
    <property type="evidence" value="ECO:0007669"/>
    <property type="project" value="UniProtKB-UniRule"/>
</dbReference>
<dbReference type="HOGENOM" id="CLU_023294_0_0_1"/>
<feature type="region of interest" description="Disordered" evidence="9">
    <location>
        <begin position="320"/>
        <end position="350"/>
    </location>
</feature>
<dbReference type="InterPro" id="IPR036388">
    <property type="entry name" value="WH-like_DNA-bd_sf"/>
</dbReference>
<dbReference type="OrthoDB" id="272392at2759"/>
<dbReference type="AlphaFoldDB" id="A0A0D2F315"/>
<keyword evidence="4 8" id="KW-0240">DNA-directed RNA polymerase</keyword>
<keyword evidence="5 8" id="KW-0804">Transcription</keyword>
<evidence type="ECO:0000256" key="9">
    <source>
        <dbReference type="SAM" id="MobiDB-lite"/>
    </source>
</evidence>
<dbReference type="GO" id="GO:0006351">
    <property type="term" value="P:DNA-templated transcription"/>
    <property type="evidence" value="ECO:0007669"/>
    <property type="project" value="InterPro"/>
</dbReference>
<proteinExistence type="inferred from homology"/>
<dbReference type="RefSeq" id="XP_013314909.1">
    <property type="nucleotide sequence ID" value="XM_013459455.1"/>
</dbReference>
<gene>
    <name evidence="13" type="ORF">PV05_06689</name>
</gene>
<evidence type="ECO:0000256" key="4">
    <source>
        <dbReference type="ARBA" id="ARBA00022478"/>
    </source>
</evidence>
<keyword evidence="14" id="KW-1185">Reference proteome</keyword>
<dbReference type="GeneID" id="25328597"/>
<evidence type="ECO:0000256" key="1">
    <source>
        <dbReference type="ARBA" id="ARBA00004123"/>
    </source>
</evidence>
<evidence type="ECO:0000313" key="13">
    <source>
        <dbReference type="EMBL" id="KIW54324.1"/>
    </source>
</evidence>
<comment type="subunit">
    <text evidence="3 8">Component of the RNA polymerase III (Pol III) complex consisting of 17 subunits.</text>
</comment>
<protein>
    <recommendedName>
        <fullName evidence="8">DNA-directed RNA polymerase III subunit RPC3</fullName>
        <shortName evidence="8">RNA polymerase III subunit C3</shortName>
    </recommendedName>
</protein>
<dbReference type="PANTHER" id="PTHR12949:SF0">
    <property type="entry name" value="DNA-DIRECTED RNA POLYMERASE III SUBUNIT RPC3"/>
    <property type="match status" value="1"/>
</dbReference>
<evidence type="ECO:0000259" key="11">
    <source>
        <dbReference type="Pfam" id="PF08221"/>
    </source>
</evidence>
<dbReference type="STRING" id="348802.A0A0D2F315"/>
<evidence type="ECO:0000256" key="3">
    <source>
        <dbReference type="ARBA" id="ARBA00011206"/>
    </source>
</evidence>
<dbReference type="Pfam" id="PF22536">
    <property type="entry name" value="WHD_POLR3C"/>
    <property type="match status" value="1"/>
</dbReference>
<dbReference type="InterPro" id="IPR013197">
    <property type="entry name" value="RNA_pol_III_RPC82-rel_HTH"/>
</dbReference>
<dbReference type="Proteomes" id="UP000054342">
    <property type="component" value="Unassembled WGS sequence"/>
</dbReference>
<evidence type="ECO:0000259" key="10">
    <source>
        <dbReference type="Pfam" id="PF05645"/>
    </source>
</evidence>
<evidence type="ECO:0000256" key="2">
    <source>
        <dbReference type="ARBA" id="ARBA00006835"/>
    </source>
</evidence>
<dbReference type="InterPro" id="IPR039748">
    <property type="entry name" value="RPC3"/>
</dbReference>
<dbReference type="Pfam" id="PF08221">
    <property type="entry name" value="HTH_9"/>
    <property type="match status" value="1"/>
</dbReference>
<sequence length="562" mass="63629">MEEFSKLCCLIVKDVYGDFLAQVFQQLTQLGRLSATQVAQKCRLPLRQVKTGLATLIQLRLVYHHTTPEGLSTYQANTHNAYNLMRTGKLAALAHRNHGKPAAFVIEHLATLGFSTAEELENTVCAEKSFTAQGDATPHHNGHPGGHRLPIVESSRNRFRNVLRVLIDRKYIVAVRDAHFQSVFDARRDLERHLESLGLLPSTKLGKKSQADIDEKVDIELEQRLDPTLAAATALKELESSHSKTDTVKTLLCVDYSNVVASVRNERIASIAEKTFGKSFGHITKAACSQIELGSSPFRVRDPDPNTSMQRLDVSLIDARPSDLPNGTHPNDPEDGFLSNGGHPNGYHRPRLNGTKHDPAVDHQLAILADGPFRFLRGDTNGSWLVDKKQLGDYVLEKELMRLISERVDGPALRIIRMLVDKGKLDEKTLQELGLLGAKDLRQCLSQLQLMGYLELQEVPRDPQRQPNRTIFLWFYDAERVRKVFLSKIYKTMSRHYQRMHLERERLASTLSKVERTDVEGNVQDLLPEAELDLLYVWQQKEGWFLTELDRMDDSVAILRDL</sequence>
<feature type="domain" description="RNA polymerase III subunit RPC82-related helix-turn-helix" evidence="11">
    <location>
        <begin position="6"/>
        <end position="64"/>
    </location>
</feature>
<comment type="function">
    <text evidence="7 8">DNA-dependent RNA polymerase catalyzes the transcription of DNA into RNA using the four ribonucleoside triphosphates as substrates. Specific core component of RNA polymerase III which synthesizes small RNAs, such as 5S rRNA and tRNAs.</text>
</comment>
<dbReference type="InterPro" id="IPR008806">
    <property type="entry name" value="RNA_pol_III_Rpc82_C"/>
</dbReference>
<comment type="similarity">
    <text evidence="2 8">Belongs to the RNA polymerase beta chain family.</text>
</comment>
<evidence type="ECO:0000256" key="5">
    <source>
        <dbReference type="ARBA" id="ARBA00023163"/>
    </source>
</evidence>
<evidence type="ECO:0000256" key="7">
    <source>
        <dbReference type="ARBA" id="ARBA00025127"/>
    </source>
</evidence>
<feature type="domain" description="DNA-directed RNA polymerase III subunit RPC3 winged-helix" evidence="12">
    <location>
        <begin position="402"/>
        <end position="475"/>
    </location>
</feature>
<feature type="domain" description="RNA polymerase III Rpc82 C -terminal" evidence="10">
    <location>
        <begin position="164"/>
        <end position="391"/>
    </location>
</feature>
<name>A0A0D2F315_9EURO</name>
<dbReference type="PANTHER" id="PTHR12949">
    <property type="entry name" value="RNA POLYMERASE III DNA DIRECTED -RELATED"/>
    <property type="match status" value="1"/>
</dbReference>
<accession>A0A0D2F315</accession>
<dbReference type="InterPro" id="IPR055207">
    <property type="entry name" value="POLR3C_WHD"/>
</dbReference>
<dbReference type="Gene3D" id="1.10.10.10">
    <property type="entry name" value="Winged helix-like DNA-binding domain superfamily/Winged helix DNA-binding domain"/>
    <property type="match status" value="2"/>
</dbReference>
<organism evidence="13 14">
    <name type="scientific">Exophiala xenobiotica</name>
    <dbReference type="NCBI Taxonomy" id="348802"/>
    <lineage>
        <taxon>Eukaryota</taxon>
        <taxon>Fungi</taxon>
        <taxon>Dikarya</taxon>
        <taxon>Ascomycota</taxon>
        <taxon>Pezizomycotina</taxon>
        <taxon>Eurotiomycetes</taxon>
        <taxon>Chaetothyriomycetidae</taxon>
        <taxon>Chaetothyriales</taxon>
        <taxon>Herpotrichiellaceae</taxon>
        <taxon>Exophiala</taxon>
    </lineage>
</organism>
<dbReference type="GO" id="GO:0005666">
    <property type="term" value="C:RNA polymerase III complex"/>
    <property type="evidence" value="ECO:0007669"/>
    <property type="project" value="UniProtKB-UniRule"/>
</dbReference>